<gene>
    <name evidence="7" type="ORF">GU336_03675</name>
</gene>
<evidence type="ECO:0000256" key="1">
    <source>
        <dbReference type="ARBA" id="ARBA00022679"/>
    </source>
</evidence>
<dbReference type="SUPFAM" id="SSF63520">
    <property type="entry name" value="PTS-regulatory domain, PRD"/>
    <property type="match status" value="1"/>
</dbReference>
<proteinExistence type="predicted"/>
<evidence type="ECO:0000259" key="6">
    <source>
        <dbReference type="PROSITE" id="PS51372"/>
    </source>
</evidence>
<dbReference type="Gene3D" id="3.40.50.2300">
    <property type="match status" value="1"/>
</dbReference>
<dbReference type="InterPro" id="IPR011608">
    <property type="entry name" value="PRD"/>
</dbReference>
<protein>
    <submittedName>
        <fullName evidence="7">PRD domain-containing protein</fullName>
    </submittedName>
</protein>
<dbReference type="GO" id="GO:0009401">
    <property type="term" value="P:phosphoenolpyruvate-dependent sugar phosphotransferase system"/>
    <property type="evidence" value="ECO:0007669"/>
    <property type="project" value="InterPro"/>
</dbReference>
<feature type="domain" description="PTS EIIB type-2" evidence="5">
    <location>
        <begin position="407"/>
        <end position="497"/>
    </location>
</feature>
<keyword evidence="2" id="KW-0677">Repeat</keyword>
<dbReference type="GO" id="GO:0008982">
    <property type="term" value="F:protein-N(PI)-phosphohistidine-sugar phosphotransferase activity"/>
    <property type="evidence" value="ECO:0007669"/>
    <property type="project" value="InterPro"/>
</dbReference>
<dbReference type="Gene3D" id="1.10.1790.10">
    <property type="entry name" value="PRD domain"/>
    <property type="match status" value="1"/>
</dbReference>
<keyword evidence="1" id="KW-0808">Transferase</keyword>
<feature type="domain" description="PRD" evidence="6">
    <location>
        <begin position="297"/>
        <end position="403"/>
    </location>
</feature>
<dbReference type="SUPFAM" id="SSF52794">
    <property type="entry name" value="PTS system IIB component-like"/>
    <property type="match status" value="1"/>
</dbReference>
<evidence type="ECO:0000256" key="2">
    <source>
        <dbReference type="ARBA" id="ARBA00022737"/>
    </source>
</evidence>
<dbReference type="EMBL" id="CP047616">
    <property type="protein sequence ID" value="QIW53327.1"/>
    <property type="molecule type" value="Genomic_DNA"/>
</dbReference>
<dbReference type="PROSITE" id="PS51099">
    <property type="entry name" value="PTS_EIIB_TYPE_2"/>
    <property type="match status" value="1"/>
</dbReference>
<keyword evidence="3" id="KW-0805">Transcription regulation</keyword>
<evidence type="ECO:0000256" key="4">
    <source>
        <dbReference type="ARBA" id="ARBA00023163"/>
    </source>
</evidence>
<sequence>MQLTQREIDTTIELLSSRSSKTAVELAALNDISPRTLKSDIVNIRKWLKDAEVLLVSKPGLGYFVEGDDATCKNLLNQLLGTERLCAPLDAEMRKKQMMIQLLLFDKPISSTSFSDEYGVVKNTIIFDLQQIKALFTANDVQLIANHLGFSVAGDERRRRMLLERLIQENFTDYDLFMMMSKLTNFEKEASFNYFESILPSTFSIYYESVLKLIGTHLSEQIIHETPYFELFTLALRLTISLVRIIENCPIGDGEELLNLGEQTGFTASLLSELEKIYHKPLLKAEYDYVYTDLSATTPVNVLELTSRMVEFVTQEVQIPFNEDSLLFQNLAAHLTLSLERTHHYLNGYNPFLKAIKKNEIALFEKIRQLIARELGLKIAQDESFISYITLHFMAAKERVGNGERKIRVVYVCATGLGVTSFIQQKLSSEIEEIEIAGFASVLNYDRIVGQIIPDLIISAFPIERQNVPVLQVKPLTSEKDIQAIKKKVKALLAEGKGHLPIINLRDVPKSMSMSELNQDTIVKGFMVYQTLKEIFQDRLRPEFSEGFILHILLAVHRIIYNKQYQETATVTLSQKVVYQIESVFNKYDLAINKNEISAMTEYLDIGRG</sequence>
<dbReference type="InterPro" id="IPR036634">
    <property type="entry name" value="PRD_sf"/>
</dbReference>
<keyword evidence="4" id="KW-0804">Transcription</keyword>
<accession>A0A6H0UEP4</accession>
<reference evidence="7 8" key="1">
    <citation type="submission" date="2019-12" db="EMBL/GenBank/DDBJ databases">
        <title>Whole genome sequences of Lactococcus raffinolactis strains isolated from sewage.</title>
        <authorList>
            <person name="Ybazeta G."/>
            <person name="Ross M."/>
            <person name="Brabant-Kirwan D."/>
            <person name="Saleh M."/>
            <person name="Dillon J.A."/>
            <person name="Splinter K."/>
            <person name="Nokhbeh R."/>
        </authorList>
    </citation>
    <scope>NUCLEOTIDE SEQUENCE [LARGE SCALE GENOMIC DNA]</scope>
    <source>
        <strain evidence="7 8">Lr_19_5</strain>
    </source>
</reference>
<dbReference type="PANTHER" id="PTHR30185:SF18">
    <property type="entry name" value="TRANSCRIPTIONAL REGULATOR MTLR"/>
    <property type="match status" value="1"/>
</dbReference>
<dbReference type="Proteomes" id="UP000501945">
    <property type="component" value="Chromosome"/>
</dbReference>
<dbReference type="PROSITE" id="PS51372">
    <property type="entry name" value="PRD_2"/>
    <property type="match status" value="1"/>
</dbReference>
<dbReference type="PANTHER" id="PTHR30185">
    <property type="entry name" value="CRYPTIC BETA-GLUCOSIDE BGL OPERON ANTITERMINATOR"/>
    <property type="match status" value="1"/>
</dbReference>
<organism evidence="7 8">
    <name type="scientific">Pseudolactococcus raffinolactis</name>
    <dbReference type="NCBI Taxonomy" id="1366"/>
    <lineage>
        <taxon>Bacteria</taxon>
        <taxon>Bacillati</taxon>
        <taxon>Bacillota</taxon>
        <taxon>Bacilli</taxon>
        <taxon>Lactobacillales</taxon>
        <taxon>Streptococcaceae</taxon>
        <taxon>Pseudolactococcus</taxon>
    </lineage>
</organism>
<dbReference type="CDD" id="cd05568">
    <property type="entry name" value="PTS_IIB_bgl_like"/>
    <property type="match status" value="1"/>
</dbReference>
<evidence type="ECO:0000313" key="8">
    <source>
        <dbReference type="Proteomes" id="UP000501945"/>
    </source>
</evidence>
<dbReference type="InterPro" id="IPR013011">
    <property type="entry name" value="PTS_EIIB_2"/>
</dbReference>
<dbReference type="InterPro" id="IPR050661">
    <property type="entry name" value="BglG_antiterminators"/>
</dbReference>
<evidence type="ECO:0000313" key="7">
    <source>
        <dbReference type="EMBL" id="QIW53327.1"/>
    </source>
</evidence>
<evidence type="ECO:0000259" key="5">
    <source>
        <dbReference type="PROSITE" id="PS51099"/>
    </source>
</evidence>
<dbReference type="Pfam" id="PF00874">
    <property type="entry name" value="PRD"/>
    <property type="match status" value="1"/>
</dbReference>
<dbReference type="GO" id="GO:0006355">
    <property type="term" value="P:regulation of DNA-templated transcription"/>
    <property type="evidence" value="ECO:0007669"/>
    <property type="project" value="InterPro"/>
</dbReference>
<evidence type="ECO:0000256" key="3">
    <source>
        <dbReference type="ARBA" id="ARBA00023015"/>
    </source>
</evidence>
<dbReference type="RefSeq" id="WP_167838500.1">
    <property type="nucleotide sequence ID" value="NZ_CP047616.1"/>
</dbReference>
<dbReference type="AlphaFoldDB" id="A0A6H0UEP4"/>
<dbReference type="InterPro" id="IPR036095">
    <property type="entry name" value="PTS_EIIB-like_sf"/>
</dbReference>
<name>A0A6H0UEP4_9LACT</name>